<dbReference type="RefSeq" id="WP_273942446.1">
    <property type="nucleotide sequence ID" value="NZ_CP097263.1"/>
</dbReference>
<protein>
    <submittedName>
        <fullName evidence="8">Aquaporin</fullName>
    </submittedName>
</protein>
<keyword evidence="4 7" id="KW-1133">Transmembrane helix</keyword>
<dbReference type="Gene3D" id="1.20.1080.10">
    <property type="entry name" value="Glycerol uptake facilitator protein"/>
    <property type="match status" value="1"/>
</dbReference>
<evidence type="ECO:0000256" key="1">
    <source>
        <dbReference type="ARBA" id="ARBA00004141"/>
    </source>
</evidence>
<proteinExistence type="inferred from homology"/>
<accession>A0ABV6MMM3</accession>
<reference evidence="8 9" key="1">
    <citation type="submission" date="2024-09" db="EMBL/GenBank/DDBJ databases">
        <authorList>
            <person name="Sun Q."/>
            <person name="Mori K."/>
        </authorList>
    </citation>
    <scope>NUCLEOTIDE SEQUENCE [LARGE SCALE GENOMIC DNA]</scope>
    <source>
        <strain evidence="8 9">TBRC 1432</strain>
    </source>
</reference>
<dbReference type="SUPFAM" id="SSF81338">
    <property type="entry name" value="Aquaporin-like"/>
    <property type="match status" value="1"/>
</dbReference>
<evidence type="ECO:0000256" key="3">
    <source>
        <dbReference type="ARBA" id="ARBA00022692"/>
    </source>
</evidence>
<dbReference type="InterPro" id="IPR000425">
    <property type="entry name" value="MIP"/>
</dbReference>
<evidence type="ECO:0000256" key="7">
    <source>
        <dbReference type="SAM" id="Phobius"/>
    </source>
</evidence>
<dbReference type="InterPro" id="IPR034294">
    <property type="entry name" value="Aquaporin_transptr"/>
</dbReference>
<evidence type="ECO:0000256" key="6">
    <source>
        <dbReference type="RuleBase" id="RU000477"/>
    </source>
</evidence>
<sequence length="240" mass="24413">MSRPVMTRAEIAANAGREFVLTTALIFTVVTIVRWLAGPGSPLSIGTPGVLFAVAGALVAILIAGLMASPPGRRSGGHMHAGVSLFVWLSGGLPGAAVLPYIVAQLAGSIAGASLARLVWGSAVARIGYAAVQPAPTLGAIGLVLAEAIPLVLIFTVVTPFLSTPQRRKWIPVVIGVGVGLTIAVLAGTSGASLSPARQLGPALLSGQTSYLWIYLLVPVVVPALVAVTAKAVRPKRSIR</sequence>
<feature type="transmembrane region" description="Helical" evidence="7">
    <location>
        <begin position="49"/>
        <end position="69"/>
    </location>
</feature>
<dbReference type="PANTHER" id="PTHR45724:SF13">
    <property type="entry name" value="AQUAPORIN NIP1-1-RELATED"/>
    <property type="match status" value="1"/>
</dbReference>
<keyword evidence="2 6" id="KW-0813">Transport</keyword>
<comment type="similarity">
    <text evidence="6">Belongs to the MIP/aquaporin (TC 1.A.8) family.</text>
</comment>
<organism evidence="8 9">
    <name type="scientific">Kutzneria chonburiensis</name>
    <dbReference type="NCBI Taxonomy" id="1483604"/>
    <lineage>
        <taxon>Bacteria</taxon>
        <taxon>Bacillati</taxon>
        <taxon>Actinomycetota</taxon>
        <taxon>Actinomycetes</taxon>
        <taxon>Pseudonocardiales</taxon>
        <taxon>Pseudonocardiaceae</taxon>
        <taxon>Kutzneria</taxon>
    </lineage>
</organism>
<evidence type="ECO:0000313" key="8">
    <source>
        <dbReference type="EMBL" id="MFC0541533.1"/>
    </source>
</evidence>
<keyword evidence="3 6" id="KW-0812">Transmembrane</keyword>
<gene>
    <name evidence="8" type="ORF">ACFFH7_08575</name>
</gene>
<comment type="subcellular location">
    <subcellularLocation>
        <location evidence="1">Membrane</location>
        <topology evidence="1">Multi-pass membrane protein</topology>
    </subcellularLocation>
</comment>
<comment type="caution">
    <text evidence="8">The sequence shown here is derived from an EMBL/GenBank/DDBJ whole genome shotgun (WGS) entry which is preliminary data.</text>
</comment>
<feature type="transmembrane region" description="Helical" evidence="7">
    <location>
        <begin position="20"/>
        <end position="37"/>
    </location>
</feature>
<dbReference type="PANTHER" id="PTHR45724">
    <property type="entry name" value="AQUAPORIN NIP2-1"/>
    <property type="match status" value="1"/>
</dbReference>
<evidence type="ECO:0000256" key="4">
    <source>
        <dbReference type="ARBA" id="ARBA00022989"/>
    </source>
</evidence>
<feature type="transmembrane region" description="Helical" evidence="7">
    <location>
        <begin position="81"/>
        <end position="103"/>
    </location>
</feature>
<dbReference type="EMBL" id="JBHLUD010000002">
    <property type="protein sequence ID" value="MFC0541533.1"/>
    <property type="molecule type" value="Genomic_DNA"/>
</dbReference>
<dbReference type="InterPro" id="IPR023271">
    <property type="entry name" value="Aquaporin-like"/>
</dbReference>
<feature type="transmembrane region" description="Helical" evidence="7">
    <location>
        <begin position="212"/>
        <end position="233"/>
    </location>
</feature>
<feature type="transmembrane region" description="Helical" evidence="7">
    <location>
        <begin position="138"/>
        <end position="158"/>
    </location>
</feature>
<keyword evidence="9" id="KW-1185">Reference proteome</keyword>
<keyword evidence="5 7" id="KW-0472">Membrane</keyword>
<dbReference type="Pfam" id="PF00230">
    <property type="entry name" value="MIP"/>
    <property type="match status" value="1"/>
</dbReference>
<dbReference type="PRINTS" id="PR00783">
    <property type="entry name" value="MINTRINSICP"/>
</dbReference>
<evidence type="ECO:0000313" key="9">
    <source>
        <dbReference type="Proteomes" id="UP001589810"/>
    </source>
</evidence>
<dbReference type="Proteomes" id="UP001589810">
    <property type="component" value="Unassembled WGS sequence"/>
</dbReference>
<evidence type="ECO:0000256" key="2">
    <source>
        <dbReference type="ARBA" id="ARBA00022448"/>
    </source>
</evidence>
<name>A0ABV6MMM3_9PSEU</name>
<feature type="transmembrane region" description="Helical" evidence="7">
    <location>
        <begin position="170"/>
        <end position="192"/>
    </location>
</feature>
<evidence type="ECO:0000256" key="5">
    <source>
        <dbReference type="ARBA" id="ARBA00023136"/>
    </source>
</evidence>